<evidence type="ECO:0000313" key="14">
    <source>
        <dbReference type="EMBL" id="KAJ4413301.1"/>
    </source>
</evidence>
<comment type="function">
    <text evidence="11">Catalyzes the hydroxylation of L-kynurenine (L-Kyn) to form 3-hydroxy-L-kynurenine (L-3OHKyn). Required for synthesis of quinolinic acid.</text>
</comment>
<dbReference type="OrthoDB" id="10053569at2759"/>
<dbReference type="Gene3D" id="3.50.50.60">
    <property type="entry name" value="FAD/NAD(P)-binding domain"/>
    <property type="match status" value="1"/>
</dbReference>
<evidence type="ECO:0000256" key="9">
    <source>
        <dbReference type="ARBA" id="ARBA00023128"/>
    </source>
</evidence>
<dbReference type="PRINTS" id="PR00420">
    <property type="entry name" value="RNGMNOXGNASE"/>
</dbReference>
<dbReference type="GO" id="GO:0004502">
    <property type="term" value="F:kynurenine 3-monooxygenase activity"/>
    <property type="evidence" value="ECO:0007669"/>
    <property type="project" value="UniProtKB-UniRule"/>
</dbReference>
<dbReference type="InterPro" id="IPR002938">
    <property type="entry name" value="FAD-bd"/>
</dbReference>
<reference evidence="14" key="1">
    <citation type="submission" date="2022-10" db="EMBL/GenBank/DDBJ databases">
        <title>Tapping the CABI collections for fungal endophytes: first genome assemblies for Collariella, Neodidymelliopsis, Ascochyta clinopodiicola, Didymella pomorum, Didymosphaeria variabile, Neocosmospora piperis and Neocucurbitaria cava.</title>
        <authorList>
            <person name="Hill R."/>
        </authorList>
    </citation>
    <scope>NUCLEOTIDE SEQUENCE</scope>
    <source>
        <strain evidence="14">IMI 355091</strain>
    </source>
</reference>
<accession>A0A9W8ZNZ7</accession>
<keyword evidence="12" id="KW-0812">Transmembrane</keyword>
<comment type="pathway">
    <text evidence="11">Cofactor biosynthesis; NAD(+) biosynthesis; quinolinate from L-kynurenine: step 1/3.</text>
</comment>
<dbReference type="GO" id="GO:0043420">
    <property type="term" value="P:anthranilate metabolic process"/>
    <property type="evidence" value="ECO:0007669"/>
    <property type="project" value="UniProtKB-UniRule"/>
</dbReference>
<evidence type="ECO:0000256" key="1">
    <source>
        <dbReference type="ARBA" id="ARBA00001974"/>
    </source>
</evidence>
<dbReference type="PANTHER" id="PTHR46028:SF2">
    <property type="entry name" value="KYNURENINE 3-MONOOXYGENASE"/>
    <property type="match status" value="1"/>
</dbReference>
<keyword evidence="4 11" id="KW-1000">Mitochondrion outer membrane</keyword>
<keyword evidence="7 11" id="KW-0560">Oxidoreductase</keyword>
<dbReference type="InterPro" id="IPR027545">
    <property type="entry name" value="Kynurenine_monooxygenase"/>
</dbReference>
<evidence type="ECO:0000256" key="11">
    <source>
        <dbReference type="HAMAP-Rule" id="MF_03018"/>
    </source>
</evidence>
<comment type="caution">
    <text evidence="14">The sequence shown here is derived from an EMBL/GenBank/DDBJ whole genome shotgun (WGS) entry which is preliminary data.</text>
</comment>
<dbReference type="SUPFAM" id="SSF51905">
    <property type="entry name" value="FAD/NAD(P)-binding domain"/>
    <property type="match status" value="1"/>
</dbReference>
<dbReference type="GO" id="GO:0070189">
    <property type="term" value="P:kynurenine metabolic process"/>
    <property type="evidence" value="ECO:0007669"/>
    <property type="project" value="TreeGrafter"/>
</dbReference>
<dbReference type="Pfam" id="PF01494">
    <property type="entry name" value="FAD_binding_3"/>
    <property type="match status" value="1"/>
</dbReference>
<comment type="cofactor">
    <cofactor evidence="1 11">
        <name>FAD</name>
        <dbReference type="ChEBI" id="CHEBI:57692"/>
    </cofactor>
</comment>
<dbReference type="FunFam" id="3.50.50.60:FF:000129">
    <property type="entry name" value="Kynurenine 3-monooxygenase"/>
    <property type="match status" value="1"/>
</dbReference>
<feature type="transmembrane region" description="Helical" evidence="12">
    <location>
        <begin position="452"/>
        <end position="472"/>
    </location>
</feature>
<evidence type="ECO:0000256" key="5">
    <source>
        <dbReference type="ARBA" id="ARBA00022827"/>
    </source>
</evidence>
<keyword evidence="5 11" id="KW-0274">FAD</keyword>
<protein>
    <recommendedName>
        <fullName evidence="11">Kynurenine 3-monooxygenase</fullName>
        <ecNumber evidence="11">1.14.13.9</ecNumber>
    </recommendedName>
    <alternativeName>
        <fullName evidence="11">Biosynthesis of nicotinic acid protein 4</fullName>
    </alternativeName>
    <alternativeName>
        <fullName evidence="11">Kynurenine 3-hydroxylase</fullName>
    </alternativeName>
</protein>
<keyword evidence="6 11" id="KW-0521">NADP</keyword>
<dbReference type="InterPro" id="IPR036188">
    <property type="entry name" value="FAD/NAD-bd_sf"/>
</dbReference>
<evidence type="ECO:0000256" key="6">
    <source>
        <dbReference type="ARBA" id="ARBA00022857"/>
    </source>
</evidence>
<evidence type="ECO:0000259" key="13">
    <source>
        <dbReference type="Pfam" id="PF01494"/>
    </source>
</evidence>
<gene>
    <name evidence="11 14" type="primary">BNA4</name>
    <name evidence="14" type="ORF">N0V91_000276</name>
</gene>
<evidence type="ECO:0000256" key="10">
    <source>
        <dbReference type="ARBA" id="ARBA00047818"/>
    </source>
</evidence>
<keyword evidence="11 12" id="KW-0472">Membrane</keyword>
<keyword evidence="8 11" id="KW-0503">Monooxygenase</keyword>
<comment type="similarity">
    <text evidence="11">Belongs to the aromatic-ring hydroxylase family. KMO subfamily.</text>
</comment>
<comment type="catalytic activity">
    <reaction evidence="10 11">
        <text>L-kynurenine + NADPH + O2 + H(+) = 3-hydroxy-L-kynurenine + NADP(+) + H2O</text>
        <dbReference type="Rhea" id="RHEA:20545"/>
        <dbReference type="ChEBI" id="CHEBI:15377"/>
        <dbReference type="ChEBI" id="CHEBI:15378"/>
        <dbReference type="ChEBI" id="CHEBI:15379"/>
        <dbReference type="ChEBI" id="CHEBI:57783"/>
        <dbReference type="ChEBI" id="CHEBI:57959"/>
        <dbReference type="ChEBI" id="CHEBI:58125"/>
        <dbReference type="ChEBI" id="CHEBI:58349"/>
        <dbReference type="EC" id="1.14.13.9"/>
    </reaction>
</comment>
<dbReference type="HAMAP" id="MF_01971">
    <property type="entry name" value="Kynurenine_monooxygenase"/>
    <property type="match status" value="1"/>
</dbReference>
<organism evidence="14 15">
    <name type="scientific">Didymella pomorum</name>
    <dbReference type="NCBI Taxonomy" id="749634"/>
    <lineage>
        <taxon>Eukaryota</taxon>
        <taxon>Fungi</taxon>
        <taxon>Dikarya</taxon>
        <taxon>Ascomycota</taxon>
        <taxon>Pezizomycotina</taxon>
        <taxon>Dothideomycetes</taxon>
        <taxon>Pleosporomycetidae</taxon>
        <taxon>Pleosporales</taxon>
        <taxon>Pleosporineae</taxon>
        <taxon>Didymellaceae</taxon>
        <taxon>Didymella</taxon>
    </lineage>
</organism>
<dbReference type="PANTHER" id="PTHR46028">
    <property type="entry name" value="KYNURENINE 3-MONOOXYGENASE"/>
    <property type="match status" value="1"/>
</dbReference>
<evidence type="ECO:0000313" key="15">
    <source>
        <dbReference type="Proteomes" id="UP001140510"/>
    </source>
</evidence>
<evidence type="ECO:0000256" key="12">
    <source>
        <dbReference type="SAM" id="Phobius"/>
    </source>
</evidence>
<evidence type="ECO:0000256" key="7">
    <source>
        <dbReference type="ARBA" id="ARBA00023002"/>
    </source>
</evidence>
<comment type="subcellular location">
    <subcellularLocation>
        <location evidence="11">Mitochondrion outer membrane</location>
    </subcellularLocation>
</comment>
<dbReference type="Proteomes" id="UP001140510">
    <property type="component" value="Unassembled WGS sequence"/>
</dbReference>
<keyword evidence="15" id="KW-1185">Reference proteome</keyword>
<keyword evidence="2 11" id="KW-0285">Flavoprotein</keyword>
<evidence type="ECO:0000256" key="3">
    <source>
        <dbReference type="ARBA" id="ARBA00022642"/>
    </source>
</evidence>
<name>A0A9W8ZNZ7_9PLEO</name>
<dbReference type="GO" id="GO:0034354">
    <property type="term" value="P:'de novo' NAD+ biosynthetic process from L-tryptophan"/>
    <property type="evidence" value="ECO:0007669"/>
    <property type="project" value="UniProtKB-UniRule"/>
</dbReference>
<dbReference type="GO" id="GO:0006569">
    <property type="term" value="P:L-tryptophan catabolic process"/>
    <property type="evidence" value="ECO:0007669"/>
    <property type="project" value="UniProtKB-UniRule"/>
</dbReference>
<keyword evidence="9 11" id="KW-0496">Mitochondrion</keyword>
<dbReference type="GO" id="GO:0071949">
    <property type="term" value="F:FAD binding"/>
    <property type="evidence" value="ECO:0007669"/>
    <property type="project" value="InterPro"/>
</dbReference>
<feature type="domain" description="FAD-binding" evidence="13">
    <location>
        <begin position="2"/>
        <end position="388"/>
    </location>
</feature>
<dbReference type="GO" id="GO:0019805">
    <property type="term" value="P:quinolinate biosynthetic process"/>
    <property type="evidence" value="ECO:0007669"/>
    <property type="project" value="UniProtKB-UniRule"/>
</dbReference>
<dbReference type="AlphaFoldDB" id="A0A9W8ZNZ7"/>
<evidence type="ECO:0000256" key="8">
    <source>
        <dbReference type="ARBA" id="ARBA00023033"/>
    </source>
</evidence>
<proteinExistence type="inferred from homology"/>
<sequence>MKTVVVGAGPVGALAALYAAVRGHDVEIYELRPGLCQELKVLASTNLVRADIRDPSTAPNNTKSINLALSERGINSLRQTGLSDLADAVLANTVPMHGRMIHVRKHGEYVREAQQYDAHGRDLLAMDRTVLNRALIDHLDGMPNVKFFFKHKLIGVDFKKNSAWFEDRSDRKDLLTQGPEFKLTFDLLIGADGAHSAVRNHLMKVVPMTYQQEYIDKLWCQFGVPASPEGAFRIPPNYLHIWPADESMFIAIPNTDKSFTATLFMSKEGFEALSSSGTVVSYFEKNFPAVVPDLITPEDLTSQFTHNEHLPLISIKCSPYHYRSSGVIVGDAAHAMVPFYGQGMNAGLEDVRVLFSILDAYPSDPSGRATALSEYTRQRTPDAQTINDLALGNYREMASDVKSPLYLLRKWVEETLYVYAPSLGWATQYSRVTFSNMRYSEVYARSQRQARILNGVVGLGLAAVAGSVFLFAGNGGVKKVEKGVLRGICLAAQGLQRVVRG</sequence>
<keyword evidence="12" id="KW-1133">Transmembrane helix</keyword>
<evidence type="ECO:0000256" key="4">
    <source>
        <dbReference type="ARBA" id="ARBA00022787"/>
    </source>
</evidence>
<dbReference type="GO" id="GO:0005741">
    <property type="term" value="C:mitochondrial outer membrane"/>
    <property type="evidence" value="ECO:0007669"/>
    <property type="project" value="UniProtKB-SubCell"/>
</dbReference>
<dbReference type="EMBL" id="JAPEVA010000001">
    <property type="protein sequence ID" value="KAJ4413301.1"/>
    <property type="molecule type" value="Genomic_DNA"/>
</dbReference>
<dbReference type="EC" id="1.14.13.9" evidence="11"/>
<evidence type="ECO:0000256" key="2">
    <source>
        <dbReference type="ARBA" id="ARBA00022630"/>
    </source>
</evidence>
<keyword evidence="3 11" id="KW-0662">Pyridine nucleotide biosynthesis</keyword>